<dbReference type="Proteomes" id="UP000235672">
    <property type="component" value="Unassembled WGS sequence"/>
</dbReference>
<gene>
    <name evidence="2" type="ORF">NA56DRAFT_712152</name>
</gene>
<reference evidence="2 3" key="1">
    <citation type="submission" date="2016-05" db="EMBL/GenBank/DDBJ databases">
        <title>A degradative enzymes factory behind the ericoid mycorrhizal symbiosis.</title>
        <authorList>
            <consortium name="DOE Joint Genome Institute"/>
            <person name="Martino E."/>
            <person name="Morin E."/>
            <person name="Grelet G."/>
            <person name="Kuo A."/>
            <person name="Kohler A."/>
            <person name="Daghino S."/>
            <person name="Barry K."/>
            <person name="Choi C."/>
            <person name="Cichocki N."/>
            <person name="Clum A."/>
            <person name="Copeland A."/>
            <person name="Hainaut M."/>
            <person name="Haridas S."/>
            <person name="Labutti K."/>
            <person name="Lindquist E."/>
            <person name="Lipzen A."/>
            <person name="Khouja H.-R."/>
            <person name="Murat C."/>
            <person name="Ohm R."/>
            <person name="Olson A."/>
            <person name="Spatafora J."/>
            <person name="Veneault-Fourrey C."/>
            <person name="Henrissat B."/>
            <person name="Grigoriev I."/>
            <person name="Martin F."/>
            <person name="Perotto S."/>
        </authorList>
    </citation>
    <scope>NUCLEOTIDE SEQUENCE [LARGE SCALE GENOMIC DNA]</scope>
    <source>
        <strain evidence="2 3">UAMH 7357</strain>
    </source>
</reference>
<keyword evidence="3" id="KW-1185">Reference proteome</keyword>
<organism evidence="2 3">
    <name type="scientific">Hyaloscypha hepaticicola</name>
    <dbReference type="NCBI Taxonomy" id="2082293"/>
    <lineage>
        <taxon>Eukaryota</taxon>
        <taxon>Fungi</taxon>
        <taxon>Dikarya</taxon>
        <taxon>Ascomycota</taxon>
        <taxon>Pezizomycotina</taxon>
        <taxon>Leotiomycetes</taxon>
        <taxon>Helotiales</taxon>
        <taxon>Hyaloscyphaceae</taxon>
        <taxon>Hyaloscypha</taxon>
    </lineage>
</organism>
<name>A0A2J6PH71_9HELO</name>
<dbReference type="AlphaFoldDB" id="A0A2J6PH71"/>
<feature type="compositionally biased region" description="Polar residues" evidence="1">
    <location>
        <begin position="110"/>
        <end position="121"/>
    </location>
</feature>
<accession>A0A2J6PH71</accession>
<evidence type="ECO:0000256" key="1">
    <source>
        <dbReference type="SAM" id="MobiDB-lite"/>
    </source>
</evidence>
<proteinExistence type="predicted"/>
<dbReference type="EMBL" id="KZ613532">
    <property type="protein sequence ID" value="PMD13401.1"/>
    <property type="molecule type" value="Genomic_DNA"/>
</dbReference>
<sequence length="135" mass="14418">MPNAHAPRHLSTWLGQAAAGSTSFPLQRATSPTAYGNQSYLVPTPLSSNHSTLQRTRSLEEARLLVTTVSTQQKLLFHWPHPPAPAEVCIAVGSSTSLCVIAPPPCNFSASTEGTARSSSPKELPDGRTLHHNLN</sequence>
<evidence type="ECO:0000313" key="3">
    <source>
        <dbReference type="Proteomes" id="UP000235672"/>
    </source>
</evidence>
<evidence type="ECO:0000313" key="2">
    <source>
        <dbReference type="EMBL" id="PMD13401.1"/>
    </source>
</evidence>
<feature type="region of interest" description="Disordered" evidence="1">
    <location>
        <begin position="110"/>
        <end position="135"/>
    </location>
</feature>
<protein>
    <submittedName>
        <fullName evidence="2">Uncharacterized protein</fullName>
    </submittedName>
</protein>